<gene>
    <name evidence="4" type="ORF">SBA5_150018</name>
</gene>
<evidence type="ECO:0000259" key="3">
    <source>
        <dbReference type="Pfam" id="PF13349"/>
    </source>
</evidence>
<evidence type="ECO:0000256" key="1">
    <source>
        <dbReference type="SAM" id="MobiDB-lite"/>
    </source>
</evidence>
<evidence type="ECO:0000256" key="2">
    <source>
        <dbReference type="SAM" id="SignalP"/>
    </source>
</evidence>
<feature type="region of interest" description="Disordered" evidence="1">
    <location>
        <begin position="258"/>
        <end position="280"/>
    </location>
</feature>
<feature type="chain" id="PRO_5014770393" description="DUF4097 domain-containing protein" evidence="2">
    <location>
        <begin position="25"/>
        <end position="280"/>
    </location>
</feature>
<feature type="signal peptide" evidence="2">
    <location>
        <begin position="1"/>
        <end position="24"/>
    </location>
</feature>
<protein>
    <recommendedName>
        <fullName evidence="3">DUF4097 domain-containing protein</fullName>
    </recommendedName>
</protein>
<name>A0A2N9L5G9_9BACT</name>
<dbReference type="Pfam" id="PF13349">
    <property type="entry name" value="DUF4097"/>
    <property type="match status" value="1"/>
</dbReference>
<feature type="domain" description="DUF4097" evidence="3">
    <location>
        <begin position="119"/>
        <end position="279"/>
    </location>
</feature>
<evidence type="ECO:0000313" key="5">
    <source>
        <dbReference type="Proteomes" id="UP000239735"/>
    </source>
</evidence>
<dbReference type="EMBL" id="OKRB01000057">
    <property type="protein sequence ID" value="SPE18284.1"/>
    <property type="molecule type" value="Genomic_DNA"/>
</dbReference>
<accession>A0A2N9L5G9</accession>
<reference evidence="5" key="1">
    <citation type="submission" date="2018-02" db="EMBL/GenBank/DDBJ databases">
        <authorList>
            <person name="Hausmann B."/>
        </authorList>
    </citation>
    <scope>NUCLEOTIDE SEQUENCE [LARGE SCALE GENOMIC DNA]</scope>
    <source>
        <strain evidence="5">Peat soil MAG SbA5</strain>
    </source>
</reference>
<evidence type="ECO:0000313" key="4">
    <source>
        <dbReference type="EMBL" id="SPE18284.1"/>
    </source>
</evidence>
<dbReference type="AlphaFoldDB" id="A0A2N9L5G9"/>
<proteinExistence type="predicted"/>
<dbReference type="InterPro" id="IPR025164">
    <property type="entry name" value="Toastrack_DUF4097"/>
</dbReference>
<dbReference type="OrthoDB" id="113158at2"/>
<dbReference type="Proteomes" id="UP000239735">
    <property type="component" value="Unassembled WGS sequence"/>
</dbReference>
<organism evidence="4 5">
    <name type="scientific">Candidatus Sulfuritelmatomonas gaucii</name>
    <dbReference type="NCBI Taxonomy" id="2043161"/>
    <lineage>
        <taxon>Bacteria</taxon>
        <taxon>Pseudomonadati</taxon>
        <taxon>Acidobacteriota</taxon>
        <taxon>Terriglobia</taxon>
        <taxon>Terriglobales</taxon>
        <taxon>Acidobacteriaceae</taxon>
        <taxon>Candidatus Sulfuritelmatomonas</taxon>
    </lineage>
</organism>
<keyword evidence="2" id="KW-0732">Signal</keyword>
<dbReference type="Gene3D" id="2.160.20.120">
    <property type="match status" value="1"/>
</dbReference>
<sequence length="280" mass="28210">MKNLLAGIAASTLFAALAAAPAWSAEATFERDLTVNGRVDLTVATGSGSIHLTAGPAGHVHIFGRVKSSWGGNDDQVREIASHPPIEQTGNIVRIGVHDGRLRNTGIDYEIEAPPDSFLKANTGSGNVTDDGVGADSKIGTGSGSIRATGLQGGFSLSTGSGTIYGEQVGKGDVTASTGSGSIELKNLHGGLRAHTGSGSIKAGGTPDAQWRIDTGAGSVEVWTGNVGLNLDAGSGSGSVHCDREVTTQGTMGRHHLTGKIGGGGPMMHIGTGSGSIRIH</sequence>